<dbReference type="EMBL" id="QEAP01001449">
    <property type="protein sequence ID" value="TPX45036.1"/>
    <property type="molecule type" value="Genomic_DNA"/>
</dbReference>
<organism evidence="6 7">
    <name type="scientific">Chytriomyces confervae</name>
    <dbReference type="NCBI Taxonomy" id="246404"/>
    <lineage>
        <taxon>Eukaryota</taxon>
        <taxon>Fungi</taxon>
        <taxon>Fungi incertae sedis</taxon>
        <taxon>Chytridiomycota</taxon>
        <taxon>Chytridiomycota incertae sedis</taxon>
        <taxon>Chytridiomycetes</taxon>
        <taxon>Chytridiales</taxon>
        <taxon>Chytriomycetaceae</taxon>
        <taxon>Chytriomyces</taxon>
    </lineage>
</organism>
<protein>
    <recommendedName>
        <fullName evidence="4">Small ribosomal subunit protein mS41</fullName>
    </recommendedName>
</protein>
<proteinExistence type="inferred from homology"/>
<sequence>MFSLSRLPTRLFPTCIQSTTRSVVSTSMDGWKQASKYMELDVKTKATLVPQPRGAISTPSAFLTAIGRSCADVSDKFKSWDHLFTATSLEMGDSLAIPVRKRKYILLWREWFKRGIEPRTIEIPKRAKKHLRLKNRVQLVRLKKQGLA</sequence>
<dbReference type="Proteomes" id="UP000320333">
    <property type="component" value="Unassembled WGS sequence"/>
</dbReference>
<comment type="subcellular location">
    <subcellularLocation>
        <location evidence="1">Mitochondrion</location>
    </subcellularLocation>
</comment>
<dbReference type="InterPro" id="IPR039603">
    <property type="entry name" value="Ribosomal_mS41"/>
</dbReference>
<dbReference type="PANTHER" id="PTHR28235">
    <property type="entry name" value="PROTEIN FYV4, MITOCHONDRIAL"/>
    <property type="match status" value="1"/>
</dbReference>
<comment type="caution">
    <text evidence="6">The sequence shown here is derived from an EMBL/GenBank/DDBJ whole genome shotgun (WGS) entry which is preliminary data.</text>
</comment>
<gene>
    <name evidence="6" type="ORF">CcCBS67573_g10384</name>
</gene>
<reference evidence="6 7" key="1">
    <citation type="journal article" date="2019" name="Sci. Rep.">
        <title>Comparative genomics of chytrid fungi reveal insights into the obligate biotrophic and pathogenic lifestyle of Synchytrium endobioticum.</title>
        <authorList>
            <person name="van de Vossenberg B.T.L.H."/>
            <person name="Warris S."/>
            <person name="Nguyen H.D.T."/>
            <person name="van Gent-Pelzer M.P.E."/>
            <person name="Joly D.L."/>
            <person name="van de Geest H.C."/>
            <person name="Bonants P.J.M."/>
            <person name="Smith D.S."/>
            <person name="Levesque C.A."/>
            <person name="van der Lee T.A.J."/>
        </authorList>
    </citation>
    <scope>NUCLEOTIDE SEQUENCE [LARGE SCALE GENOMIC DNA]</scope>
    <source>
        <strain evidence="6 7">CBS 675.73</strain>
    </source>
</reference>
<evidence type="ECO:0000256" key="4">
    <source>
        <dbReference type="ARBA" id="ARBA00035129"/>
    </source>
</evidence>
<evidence type="ECO:0000256" key="2">
    <source>
        <dbReference type="ARBA" id="ARBA00010492"/>
    </source>
</evidence>
<evidence type="ECO:0000313" key="6">
    <source>
        <dbReference type="EMBL" id="TPX45036.1"/>
    </source>
</evidence>
<evidence type="ECO:0000259" key="5">
    <source>
        <dbReference type="SMART" id="SM01238"/>
    </source>
</evidence>
<comment type="similarity">
    <text evidence="2">Belongs to the mitochondrion-specific ribosomal protein mS41 family.</text>
</comment>
<name>A0A507D0U5_9FUNG</name>
<dbReference type="SMART" id="SM01238">
    <property type="entry name" value="IGR"/>
    <property type="match status" value="1"/>
</dbReference>
<accession>A0A507D0U5</accession>
<evidence type="ECO:0000256" key="1">
    <source>
        <dbReference type="ARBA" id="ARBA00004173"/>
    </source>
</evidence>
<dbReference type="OrthoDB" id="18595at2759"/>
<evidence type="ECO:0000256" key="3">
    <source>
        <dbReference type="ARBA" id="ARBA00023128"/>
    </source>
</evidence>
<keyword evidence="7" id="KW-1185">Reference proteome</keyword>
<feature type="domain" description="Small ribosomal subunit protein mS41 SAM" evidence="5">
    <location>
        <begin position="59"/>
        <end position="115"/>
    </location>
</feature>
<dbReference type="InterPro" id="IPR019083">
    <property type="entry name" value="SAM_Ribosomal_mS41"/>
</dbReference>
<keyword evidence="3" id="KW-0496">Mitochondrion</keyword>
<dbReference type="GO" id="GO:0005739">
    <property type="term" value="C:mitochondrion"/>
    <property type="evidence" value="ECO:0007669"/>
    <property type="project" value="UniProtKB-SubCell"/>
</dbReference>
<dbReference type="PANTHER" id="PTHR28235:SF1">
    <property type="entry name" value="SMALL RIBOSOMAL SUBUNIT PROTEIN MS41"/>
    <property type="match status" value="1"/>
</dbReference>
<dbReference type="Pfam" id="PF09597">
    <property type="entry name" value="SAM_Ribosomal_mS41"/>
    <property type="match status" value="1"/>
</dbReference>
<dbReference type="AlphaFoldDB" id="A0A507D0U5"/>
<evidence type="ECO:0000313" key="7">
    <source>
        <dbReference type="Proteomes" id="UP000320333"/>
    </source>
</evidence>